<dbReference type="InterPro" id="IPR005455">
    <property type="entry name" value="PFN_euk"/>
</dbReference>
<evidence type="ECO:0000256" key="7">
    <source>
        <dbReference type="RuleBase" id="RU003909"/>
    </source>
</evidence>
<name>A0ABM0K6Q5_APLCA</name>
<gene>
    <name evidence="10" type="primary">LOC101856761</name>
</gene>
<keyword evidence="9" id="KW-1185">Reference proteome</keyword>
<evidence type="ECO:0000313" key="9">
    <source>
        <dbReference type="Proteomes" id="UP000694888"/>
    </source>
</evidence>
<protein>
    <recommendedName>
        <fullName evidence="7">Profilin</fullName>
    </recommendedName>
</protein>
<dbReference type="SUPFAM" id="SSF55770">
    <property type="entry name" value="Profilin (actin-binding protein)"/>
    <property type="match status" value="1"/>
</dbReference>
<dbReference type="InterPro" id="IPR036140">
    <property type="entry name" value="PFN_sf"/>
</dbReference>
<sequence>MRYRMLSPSGSASALSSPRNDVSSAGSPRVPSAKWQAYGQSLLERGAVSAFAVYSRRNGRVWTETPDLHVTPEEVSSIVNGFTDDLQLRVQGIHFWGQEFVLTRMSWNHVMMVGRSSASGRGCVVYLCRTCVVIATHEEGPQTSLCYSAVEKLGDFLVDKGF</sequence>
<dbReference type="PANTHER" id="PTHR11604">
    <property type="entry name" value="PROFILIN"/>
    <property type="match status" value="1"/>
</dbReference>
<evidence type="ECO:0000256" key="1">
    <source>
        <dbReference type="ARBA" id="ARBA00004245"/>
    </source>
</evidence>
<keyword evidence="4" id="KW-0963">Cytoplasm</keyword>
<evidence type="ECO:0000256" key="3">
    <source>
        <dbReference type="ARBA" id="ARBA00011583"/>
    </source>
</evidence>
<dbReference type="SMART" id="SM00392">
    <property type="entry name" value="PROF"/>
    <property type="match status" value="1"/>
</dbReference>
<evidence type="ECO:0000313" key="10">
    <source>
        <dbReference type="RefSeq" id="XP_005110024.1"/>
    </source>
</evidence>
<keyword evidence="5 7" id="KW-0009">Actin-binding</keyword>
<evidence type="ECO:0000256" key="2">
    <source>
        <dbReference type="ARBA" id="ARBA00010058"/>
    </source>
</evidence>
<dbReference type="InterPro" id="IPR048278">
    <property type="entry name" value="PFN"/>
</dbReference>
<proteinExistence type="inferred from homology"/>
<feature type="compositionally biased region" description="Low complexity" evidence="8">
    <location>
        <begin position="1"/>
        <end position="18"/>
    </location>
</feature>
<keyword evidence="6" id="KW-0206">Cytoskeleton</keyword>
<comment type="similarity">
    <text evidence="2 7">Belongs to the profilin family.</text>
</comment>
<dbReference type="GeneID" id="101856761"/>
<comment type="subcellular location">
    <subcellularLocation>
        <location evidence="1">Cytoplasm</location>
        <location evidence="1">Cytoskeleton</location>
    </subcellularLocation>
</comment>
<evidence type="ECO:0000256" key="8">
    <source>
        <dbReference type="SAM" id="MobiDB-lite"/>
    </source>
</evidence>
<dbReference type="Proteomes" id="UP000694888">
    <property type="component" value="Unplaced"/>
</dbReference>
<reference evidence="10" key="1">
    <citation type="submission" date="2025-08" db="UniProtKB">
        <authorList>
            <consortium name="RefSeq"/>
        </authorList>
    </citation>
    <scope>IDENTIFICATION</scope>
</reference>
<evidence type="ECO:0000256" key="4">
    <source>
        <dbReference type="ARBA" id="ARBA00022490"/>
    </source>
</evidence>
<evidence type="ECO:0000256" key="6">
    <source>
        <dbReference type="ARBA" id="ARBA00023212"/>
    </source>
</evidence>
<dbReference type="RefSeq" id="XP_005110024.1">
    <property type="nucleotide sequence ID" value="XM_005109967.3"/>
</dbReference>
<accession>A0ABM0K6Q5</accession>
<organism evidence="9 10">
    <name type="scientific">Aplysia californica</name>
    <name type="common">California sea hare</name>
    <dbReference type="NCBI Taxonomy" id="6500"/>
    <lineage>
        <taxon>Eukaryota</taxon>
        <taxon>Metazoa</taxon>
        <taxon>Spiralia</taxon>
        <taxon>Lophotrochozoa</taxon>
        <taxon>Mollusca</taxon>
        <taxon>Gastropoda</taxon>
        <taxon>Heterobranchia</taxon>
        <taxon>Euthyneura</taxon>
        <taxon>Tectipleura</taxon>
        <taxon>Aplysiida</taxon>
        <taxon>Aplysioidea</taxon>
        <taxon>Aplysiidae</taxon>
        <taxon>Aplysia</taxon>
    </lineage>
</organism>
<dbReference type="PANTHER" id="PTHR11604:SF0">
    <property type="entry name" value="PROFILIN"/>
    <property type="match status" value="1"/>
</dbReference>
<dbReference type="Gene3D" id="3.30.450.30">
    <property type="entry name" value="Dynein light chain 2a, cytoplasmic"/>
    <property type="match status" value="1"/>
</dbReference>
<dbReference type="Pfam" id="PF00235">
    <property type="entry name" value="Profilin"/>
    <property type="match status" value="1"/>
</dbReference>
<evidence type="ECO:0000256" key="5">
    <source>
        <dbReference type="ARBA" id="ARBA00023203"/>
    </source>
</evidence>
<feature type="region of interest" description="Disordered" evidence="8">
    <location>
        <begin position="1"/>
        <end position="31"/>
    </location>
</feature>
<dbReference type="PRINTS" id="PR00392">
    <property type="entry name" value="PROFILIN"/>
</dbReference>
<comment type="subunit">
    <text evidence="3">Occurs in many kinds of cells as a complex with monomeric actin in a 1:1 ratio.</text>
</comment>